<protein>
    <submittedName>
        <fullName evidence="1">Uncharacterized protein</fullName>
    </submittedName>
</protein>
<gene>
    <name evidence="1" type="ORF">SLAV_22010</name>
</gene>
<dbReference type="AlphaFoldDB" id="A0A2K8PIB6"/>
<dbReference type="GeneID" id="49385430"/>
<sequence>MHRTKPSRSRVLVPSALAVVILSGAAAPAGAADGSGAAVTERVASVQRQVERIEERAAAGPVDDLLAGLTKTLEDLLKSLTALLPAGVSLPPIQLPKLPALPDIPGLPDLKLPAVELPKLPVTVPALPATPAVPPVDTLVPAIPAIPAIPDIPLRN</sequence>
<organism evidence="1 2">
    <name type="scientific">Streptomyces lavendulae subsp. lavendulae</name>
    <dbReference type="NCBI Taxonomy" id="58340"/>
    <lineage>
        <taxon>Bacteria</taxon>
        <taxon>Bacillati</taxon>
        <taxon>Actinomycetota</taxon>
        <taxon>Actinomycetes</taxon>
        <taxon>Kitasatosporales</taxon>
        <taxon>Streptomycetaceae</taxon>
        <taxon>Streptomyces</taxon>
    </lineage>
</organism>
<evidence type="ECO:0000313" key="2">
    <source>
        <dbReference type="Proteomes" id="UP000231791"/>
    </source>
</evidence>
<dbReference type="OrthoDB" id="4335952at2"/>
<keyword evidence="2" id="KW-1185">Reference proteome</keyword>
<reference evidence="1 2" key="1">
    <citation type="submission" date="2017-11" db="EMBL/GenBank/DDBJ databases">
        <title>Complete genome sequence of Streptomyces lavendulae subsp. lavendulae CCM 3239 (formerly 'Streptomyces aureofaciens CCM 3239'), the producer of the angucycline-type antibiotic auricin.</title>
        <authorList>
            <person name="Busche T."/>
            <person name="Novakova R."/>
            <person name="Al'Dilaimi A."/>
            <person name="Homerova D."/>
            <person name="Feckova L."/>
            <person name="Rezuchova B."/>
            <person name="Mingyar E."/>
            <person name="Csolleiova D."/>
            <person name="Bekeova C."/>
            <person name="Winkler A."/>
            <person name="Sevcikova B."/>
            <person name="Kalinowski J."/>
            <person name="Kormanec J."/>
            <person name="Ruckert C."/>
        </authorList>
    </citation>
    <scope>NUCLEOTIDE SEQUENCE [LARGE SCALE GENOMIC DNA]</scope>
    <source>
        <strain evidence="1 2">CCM 3239</strain>
    </source>
</reference>
<name>A0A2K8PIB6_STRLA</name>
<dbReference type="EMBL" id="CP024985">
    <property type="protein sequence ID" value="ATZ26218.1"/>
    <property type="molecule type" value="Genomic_DNA"/>
</dbReference>
<evidence type="ECO:0000313" key="1">
    <source>
        <dbReference type="EMBL" id="ATZ26218.1"/>
    </source>
</evidence>
<dbReference type="Proteomes" id="UP000231791">
    <property type="component" value="Chromosome"/>
</dbReference>
<proteinExistence type="predicted"/>
<dbReference type="KEGG" id="slx:SLAV_22010"/>
<accession>A0A2K8PIB6</accession>
<dbReference type="RefSeq" id="WP_030238852.1">
    <property type="nucleotide sequence ID" value="NZ_CP024985.1"/>
</dbReference>